<comment type="caution">
    <text evidence="1">The sequence shown here is derived from an EMBL/GenBank/DDBJ whole genome shotgun (WGS) entry which is preliminary data.</text>
</comment>
<name>A0A0V1M3K0_9BILA</name>
<protein>
    <submittedName>
        <fullName evidence="1">Uncharacterized protein</fullName>
    </submittedName>
</protein>
<dbReference type="OrthoDB" id="5927516at2759"/>
<keyword evidence="2" id="KW-1185">Reference proteome</keyword>
<proteinExistence type="predicted"/>
<feature type="non-terminal residue" evidence="1">
    <location>
        <position position="335"/>
    </location>
</feature>
<dbReference type="EMBL" id="JYDO01000266">
    <property type="protein sequence ID" value="KRZ66108.1"/>
    <property type="molecule type" value="Genomic_DNA"/>
</dbReference>
<organism evidence="1 2">
    <name type="scientific">Trichinella papuae</name>
    <dbReference type="NCBI Taxonomy" id="268474"/>
    <lineage>
        <taxon>Eukaryota</taxon>
        <taxon>Metazoa</taxon>
        <taxon>Ecdysozoa</taxon>
        <taxon>Nematoda</taxon>
        <taxon>Enoplea</taxon>
        <taxon>Dorylaimia</taxon>
        <taxon>Trichinellida</taxon>
        <taxon>Trichinellidae</taxon>
        <taxon>Trichinella</taxon>
    </lineage>
</organism>
<reference evidence="1 2" key="1">
    <citation type="submission" date="2015-01" db="EMBL/GenBank/DDBJ databases">
        <title>Evolution of Trichinella species and genotypes.</title>
        <authorList>
            <person name="Korhonen P.K."/>
            <person name="Edoardo P."/>
            <person name="Giuseppe L.R."/>
            <person name="Gasser R.B."/>
        </authorList>
    </citation>
    <scope>NUCLEOTIDE SEQUENCE [LARGE SCALE GENOMIC DNA]</scope>
    <source>
        <strain evidence="1">ISS1980</strain>
    </source>
</reference>
<feature type="non-terminal residue" evidence="1">
    <location>
        <position position="1"/>
    </location>
</feature>
<evidence type="ECO:0000313" key="2">
    <source>
        <dbReference type="Proteomes" id="UP000054843"/>
    </source>
</evidence>
<dbReference type="Proteomes" id="UP000054843">
    <property type="component" value="Unassembled WGS sequence"/>
</dbReference>
<gene>
    <name evidence="1" type="ORF">T10_916</name>
</gene>
<evidence type="ECO:0000313" key="1">
    <source>
        <dbReference type="EMBL" id="KRZ66108.1"/>
    </source>
</evidence>
<dbReference type="AlphaFoldDB" id="A0A0V1M3K0"/>
<accession>A0A0V1M3K0</accession>
<sequence length="335" mass="38278">LPLCLVKLEKHTCMFQYLYPYINTPSMPQVRLAASSLILEPIANTSICLDALCHNKNSSPAFVVLNGTEIYSSRRCFGRCHGVRGGSLFIVNVRGRFRFFRASFFQNRLVFHFVCQVLIHRAVFDRLLQAGKHRYERAVQGGKRCPGPFLSFFLFLPEFYISQITEFHMFRLAEVEVAAVYPRIQEVIKNRGYQGAPSMPQVRLAASSLILEPIANTSICLDALCHNKNSSPAFVVLNGTEIYSSRRCLGRCHGVRGGSLFIVNVRGRFRFFRASFFQNHLVFHFVCQVLIHRAVFDVIILLDHRCHIQACPYDTLSAFFILYQNKLTINNEGHT</sequence>